<protein>
    <submittedName>
        <fullName evidence="5">MoxR-like ATPase</fullName>
    </submittedName>
</protein>
<dbReference type="GO" id="GO:0016887">
    <property type="term" value="F:ATP hydrolysis activity"/>
    <property type="evidence" value="ECO:0007669"/>
    <property type="project" value="InterPro"/>
</dbReference>
<dbReference type="CDD" id="cd00009">
    <property type="entry name" value="AAA"/>
    <property type="match status" value="1"/>
</dbReference>
<dbReference type="FunFam" id="3.40.50.300:FF:000640">
    <property type="entry name" value="MoxR family ATPase"/>
    <property type="match status" value="1"/>
</dbReference>
<evidence type="ECO:0000313" key="6">
    <source>
        <dbReference type="Proteomes" id="UP001238163"/>
    </source>
</evidence>
<keyword evidence="1" id="KW-0547">Nucleotide-binding</keyword>
<evidence type="ECO:0000256" key="2">
    <source>
        <dbReference type="ARBA" id="ARBA00022840"/>
    </source>
</evidence>
<dbReference type="AlphaFoldDB" id="A0AAE3VGV7"/>
<feature type="domain" description="FHA" evidence="4">
    <location>
        <begin position="23"/>
        <end position="72"/>
    </location>
</feature>
<sequence>MAMLHILEGPDAGSHYEFDDGRVLVGRGEECQVRLNQGSISRQHAAFSQINGVWHVEDLNSQNGVFVDDEQVSRAALRGDCAVRFGTINTRFELGAAPVAAPAAAERAAAEPPPAVAQAAAPAAERAAAAPQSSSSSLKAAVSAEMSAEGIKELGQATQQILTEFGRVIIGQKQVAEELLIAIAGGGHCLMIGLPGLAKTLMVSTLAQVLNLQFKRVQFTPDLMPSDIIGTDVLDIEEGSGRKSFRFIKGPIFTNMLLADEINRTPPKTQAALLEAMQEKQVTASNQQFKLPPPFFVLATQNPLEQEGTYPLPEAQLDRFMFNILVDYPDADEEEAIVMATTSSRKVQLQQVLDAADLVRLQGIVRDLPVSPHVVKYATRLVRMTRPKDAEAPDFIREHVHCGAGPRAAQCLILGAKARAILQGRVNVSCSDVKSLALPVLRHRIFTNFTADSEGITPDDLVQKLVAAAPEPSAKDYQA</sequence>
<comment type="similarity">
    <text evidence="3">Belongs to the MoxR family.</text>
</comment>
<evidence type="ECO:0000256" key="3">
    <source>
        <dbReference type="ARBA" id="ARBA00061607"/>
    </source>
</evidence>
<dbReference type="SUPFAM" id="SSF49879">
    <property type="entry name" value="SMAD/FHA domain"/>
    <property type="match status" value="1"/>
</dbReference>
<proteinExistence type="inferred from homology"/>
<dbReference type="InterPro" id="IPR041628">
    <property type="entry name" value="ChlI/MoxR_AAA_lid"/>
</dbReference>
<dbReference type="InterPro" id="IPR050764">
    <property type="entry name" value="CbbQ/NirQ/NorQ/GpvN"/>
</dbReference>
<dbReference type="InterPro" id="IPR027417">
    <property type="entry name" value="P-loop_NTPase"/>
</dbReference>
<name>A0AAE3VGV7_9BACT</name>
<keyword evidence="2" id="KW-0067">ATP-binding</keyword>
<dbReference type="Gene3D" id="1.10.8.80">
    <property type="entry name" value="Magnesium chelatase subunit I, C-Terminal domain"/>
    <property type="match status" value="1"/>
</dbReference>
<keyword evidence="6" id="KW-1185">Reference proteome</keyword>
<dbReference type="Gene3D" id="2.60.200.20">
    <property type="match status" value="1"/>
</dbReference>
<dbReference type="PROSITE" id="PS50006">
    <property type="entry name" value="FHA_DOMAIN"/>
    <property type="match status" value="1"/>
</dbReference>
<evidence type="ECO:0000259" key="4">
    <source>
        <dbReference type="PROSITE" id="PS50006"/>
    </source>
</evidence>
<evidence type="ECO:0000256" key="1">
    <source>
        <dbReference type="ARBA" id="ARBA00022741"/>
    </source>
</evidence>
<evidence type="ECO:0000313" key="5">
    <source>
        <dbReference type="EMBL" id="MDQ0290309.1"/>
    </source>
</evidence>
<comment type="caution">
    <text evidence="5">The sequence shown here is derived from an EMBL/GenBank/DDBJ whole genome shotgun (WGS) entry which is preliminary data.</text>
</comment>
<dbReference type="PANTHER" id="PTHR42759:SF1">
    <property type="entry name" value="MAGNESIUM-CHELATASE SUBUNIT CHLD"/>
    <property type="match status" value="1"/>
</dbReference>
<dbReference type="InterPro" id="IPR000253">
    <property type="entry name" value="FHA_dom"/>
</dbReference>
<dbReference type="Proteomes" id="UP001238163">
    <property type="component" value="Unassembled WGS sequence"/>
</dbReference>
<dbReference type="CDD" id="cd00060">
    <property type="entry name" value="FHA"/>
    <property type="match status" value="1"/>
</dbReference>
<dbReference type="Pfam" id="PF17863">
    <property type="entry name" value="AAA_lid_2"/>
    <property type="match status" value="1"/>
</dbReference>
<dbReference type="GO" id="GO:0005524">
    <property type="term" value="F:ATP binding"/>
    <property type="evidence" value="ECO:0007669"/>
    <property type="project" value="UniProtKB-KW"/>
</dbReference>
<organism evidence="5 6">
    <name type="scientific">Oligosphaera ethanolica</name>
    <dbReference type="NCBI Taxonomy" id="760260"/>
    <lineage>
        <taxon>Bacteria</taxon>
        <taxon>Pseudomonadati</taxon>
        <taxon>Lentisphaerota</taxon>
        <taxon>Oligosphaeria</taxon>
        <taxon>Oligosphaerales</taxon>
        <taxon>Oligosphaeraceae</taxon>
        <taxon>Oligosphaera</taxon>
    </lineage>
</organism>
<accession>A0AAE3VGV7</accession>
<dbReference type="Gene3D" id="3.40.50.300">
    <property type="entry name" value="P-loop containing nucleotide triphosphate hydrolases"/>
    <property type="match status" value="1"/>
</dbReference>
<dbReference type="InterPro" id="IPR011703">
    <property type="entry name" value="ATPase_AAA-3"/>
</dbReference>
<dbReference type="Pfam" id="PF07726">
    <property type="entry name" value="AAA_3"/>
    <property type="match status" value="1"/>
</dbReference>
<dbReference type="PANTHER" id="PTHR42759">
    <property type="entry name" value="MOXR FAMILY PROTEIN"/>
    <property type="match status" value="1"/>
</dbReference>
<reference evidence="5" key="1">
    <citation type="submission" date="2023-07" db="EMBL/GenBank/DDBJ databases">
        <title>Genomic Encyclopedia of Type Strains, Phase IV (KMG-IV): sequencing the most valuable type-strain genomes for metagenomic binning, comparative biology and taxonomic classification.</title>
        <authorList>
            <person name="Goeker M."/>
        </authorList>
    </citation>
    <scope>NUCLEOTIDE SEQUENCE</scope>
    <source>
        <strain evidence="5">DSM 24202</strain>
    </source>
</reference>
<dbReference type="SUPFAM" id="SSF52540">
    <property type="entry name" value="P-loop containing nucleoside triphosphate hydrolases"/>
    <property type="match status" value="1"/>
</dbReference>
<dbReference type="EMBL" id="JAUSVL010000001">
    <property type="protein sequence ID" value="MDQ0290309.1"/>
    <property type="molecule type" value="Genomic_DNA"/>
</dbReference>
<dbReference type="Pfam" id="PF00498">
    <property type="entry name" value="FHA"/>
    <property type="match status" value="1"/>
</dbReference>
<dbReference type="InterPro" id="IPR008984">
    <property type="entry name" value="SMAD_FHA_dom_sf"/>
</dbReference>
<dbReference type="SMART" id="SM00240">
    <property type="entry name" value="FHA"/>
    <property type="match status" value="1"/>
</dbReference>
<gene>
    <name evidence="5" type="ORF">J3R75_002416</name>
</gene>